<accession>X6L9Q3</accession>
<dbReference type="EMBL" id="ASPP01048423">
    <property type="protein sequence ID" value="ETN97856.1"/>
    <property type="molecule type" value="Genomic_DNA"/>
</dbReference>
<evidence type="ECO:0008006" key="3">
    <source>
        <dbReference type="Google" id="ProtNLM"/>
    </source>
</evidence>
<dbReference type="SUPFAM" id="SSF49599">
    <property type="entry name" value="TRAF domain-like"/>
    <property type="match status" value="1"/>
</dbReference>
<protein>
    <recommendedName>
        <fullName evidence="3">TRAF-type domain-containing protein</fullName>
    </recommendedName>
</protein>
<dbReference type="AlphaFoldDB" id="X6L9Q3"/>
<feature type="non-terminal residue" evidence="1">
    <location>
        <position position="217"/>
    </location>
</feature>
<dbReference type="Proteomes" id="UP000023152">
    <property type="component" value="Unassembled WGS sequence"/>
</dbReference>
<gene>
    <name evidence="1" type="ORF">RFI_39670</name>
</gene>
<organism evidence="1 2">
    <name type="scientific">Reticulomyxa filosa</name>
    <dbReference type="NCBI Taxonomy" id="46433"/>
    <lineage>
        <taxon>Eukaryota</taxon>
        <taxon>Sar</taxon>
        <taxon>Rhizaria</taxon>
        <taxon>Retaria</taxon>
        <taxon>Foraminifera</taxon>
        <taxon>Monothalamids</taxon>
        <taxon>Reticulomyxidae</taxon>
        <taxon>Reticulomyxa</taxon>
    </lineage>
</organism>
<reference evidence="1 2" key="1">
    <citation type="journal article" date="2013" name="Curr. Biol.">
        <title>The Genome of the Foraminiferan Reticulomyxa filosa.</title>
        <authorList>
            <person name="Glockner G."/>
            <person name="Hulsmann N."/>
            <person name="Schleicher M."/>
            <person name="Noegel A.A."/>
            <person name="Eichinger L."/>
            <person name="Gallinger C."/>
            <person name="Pawlowski J."/>
            <person name="Sierra R."/>
            <person name="Euteneuer U."/>
            <person name="Pillet L."/>
            <person name="Moustafa A."/>
            <person name="Platzer M."/>
            <person name="Groth M."/>
            <person name="Szafranski K."/>
            <person name="Schliwa M."/>
        </authorList>
    </citation>
    <scope>NUCLEOTIDE SEQUENCE [LARGE SCALE GENOMIC DNA]</scope>
</reference>
<proteinExistence type="predicted"/>
<name>X6L9Q3_RETFI</name>
<evidence type="ECO:0000313" key="2">
    <source>
        <dbReference type="Proteomes" id="UP000023152"/>
    </source>
</evidence>
<evidence type="ECO:0000313" key="1">
    <source>
        <dbReference type="EMBL" id="ETN97856.1"/>
    </source>
</evidence>
<keyword evidence="2" id="KW-1185">Reference proteome</keyword>
<sequence>MLQFETDEEEKVKLDNISLEDCYNKHWISLLNKEETVNKFICLLCKQVAYNAVELSCREHENMEEKCPIEQHDSCEYSKNRLAQQEISSLIVMCPRQYQMTHGVEHKATHIGTMEDDEGSNVNEYNLSQKQGCNYRGTIKGLKEHLETSCRLKPVYCCFQKFGCDTLLFERTQSEHCMLHMQAHLLLVDNHIRSLQQKMLEKDDHIQHLQTQLQMQQ</sequence>
<comment type="caution">
    <text evidence="1">The sequence shown here is derived from an EMBL/GenBank/DDBJ whole genome shotgun (WGS) entry which is preliminary data.</text>
</comment>